<dbReference type="HOGENOM" id="CLU_120887_1_2_9"/>
<accession>D7CKG4</accession>
<dbReference type="PROSITE" id="PS51257">
    <property type="entry name" value="PROKAR_LIPOPROTEIN"/>
    <property type="match status" value="1"/>
</dbReference>
<proteinExistence type="predicted"/>
<dbReference type="AlphaFoldDB" id="D7CKG4"/>
<evidence type="ECO:0000256" key="1">
    <source>
        <dbReference type="SAM" id="Phobius"/>
    </source>
</evidence>
<sequence length="176" mass="19291">MVAMLVKIVGGLLTFLACGAYGLAGAKSLDNRVRQLKSIRFALAILEKEITYLQNPLPRALQKTALLAEPPTRQFLAVAAGCLERRGGVTAEEAWLEGIKTLQENSDLSETDLFLLQSFASRLGMSDTEEQKKAFQLLGEEIKQLEDSAFKTAATEKKLWTYGGFLLGTLVVLLLL</sequence>
<dbReference type="PIRSF" id="PIRSF021435">
    <property type="entry name" value="SpoIIIAB"/>
    <property type="match status" value="1"/>
</dbReference>
<keyword evidence="3" id="KW-1185">Reference proteome</keyword>
<evidence type="ECO:0000313" key="3">
    <source>
        <dbReference type="Proteomes" id="UP000000378"/>
    </source>
</evidence>
<protein>
    <submittedName>
        <fullName evidence="2">Sporulation stage III protein AB</fullName>
    </submittedName>
</protein>
<dbReference type="STRING" id="643648.Slip_0415"/>
<organism evidence="2 3">
    <name type="scientific">Syntrophothermus lipocalidus (strain DSM 12680 / TGB-C1)</name>
    <dbReference type="NCBI Taxonomy" id="643648"/>
    <lineage>
        <taxon>Bacteria</taxon>
        <taxon>Bacillati</taxon>
        <taxon>Bacillota</taxon>
        <taxon>Clostridia</taxon>
        <taxon>Eubacteriales</taxon>
        <taxon>Syntrophomonadaceae</taxon>
        <taxon>Syntrophothermus</taxon>
    </lineage>
</organism>
<keyword evidence="1" id="KW-0472">Membrane</keyword>
<keyword evidence="1" id="KW-1133">Transmembrane helix</keyword>
<reference evidence="2 3" key="2">
    <citation type="journal article" date="2010" name="Stand. Genomic Sci.">
        <title>Complete genome sequence of Syntrophothermus lipocalidus type strain (TGB-C1).</title>
        <authorList>
            <person name="Djao O.D."/>
            <person name="Zhang X."/>
            <person name="Lucas S."/>
            <person name="Lapidus A."/>
            <person name="Del Rio T.G."/>
            <person name="Nolan M."/>
            <person name="Tice H."/>
            <person name="Cheng J.F."/>
            <person name="Han C."/>
            <person name="Tapia R."/>
            <person name="Goodwin L."/>
            <person name="Pitluck S."/>
            <person name="Liolios K."/>
            <person name="Ivanova N."/>
            <person name="Mavromatis K."/>
            <person name="Mikhailova N."/>
            <person name="Ovchinnikova G."/>
            <person name="Pati A."/>
            <person name="Brambilla E."/>
            <person name="Chen A."/>
            <person name="Palaniappan K."/>
            <person name="Land M."/>
            <person name="Hauser L."/>
            <person name="Chang Y.J."/>
            <person name="Jeffries C.D."/>
            <person name="Rohde M."/>
            <person name="Sikorski J."/>
            <person name="Spring S."/>
            <person name="Goker M."/>
            <person name="Detter J.C."/>
            <person name="Woyke T."/>
            <person name="Bristow J."/>
            <person name="Eisen J.A."/>
            <person name="Markowitz V."/>
            <person name="Hugenholtz P."/>
            <person name="Kyrpides N.C."/>
            <person name="Klenk H.P."/>
        </authorList>
    </citation>
    <scope>NUCLEOTIDE SEQUENCE [LARGE SCALE GENOMIC DNA]</scope>
    <source>
        <strain evidence="3">DSM 12680 / TGB-C1</strain>
    </source>
</reference>
<dbReference type="KEGG" id="slp:Slip_0415"/>
<reference evidence="3" key="1">
    <citation type="journal article" date="2010" name="Stand. Genomic Sci.">
        <title>Complete genome sequence of Syntrophothermus lipocalidus type strain (TGB-C1T).</title>
        <authorList>
            <consortium name="US DOE Joint Genome Institute (JGI-PGF)"/>
            <person name="Djao O."/>
            <person name="Zhang X."/>
            <person name="Lucas S."/>
            <person name="Lapidus A."/>
            <person name="Glavina Del Rio T."/>
            <person name="Nolan M."/>
            <person name="Tice H."/>
            <person name="Cheng J."/>
            <person name="Han C."/>
            <person name="Tapia R."/>
            <person name="Goodwin L."/>
            <person name="Pitluck S."/>
            <person name="Liolios K."/>
            <person name="Ivanova N."/>
            <person name="Mavromatis K."/>
            <person name="Mikhailova N."/>
            <person name="Ovchinnikova G."/>
            <person name="Pati A."/>
            <person name="Brambilla E."/>
            <person name="Chen A."/>
            <person name="Palaniappan K."/>
            <person name="Land M."/>
            <person name="Hauser L."/>
            <person name="Chang Y."/>
            <person name="Jeffries C."/>
            <person name="Rohde M."/>
            <person name="Sikorski J."/>
            <person name="Spring S."/>
            <person name="Goker M."/>
            <person name="Detter J."/>
            <person name="Woyke T."/>
            <person name="Bristow J."/>
            <person name="Eisen J."/>
            <person name="Markowitz V."/>
            <person name="Hugenholtz P."/>
            <person name="Kyrpides N."/>
            <person name="Klenk H."/>
        </authorList>
    </citation>
    <scope>NUCLEOTIDE SEQUENCE [LARGE SCALE GENOMIC DNA]</scope>
    <source>
        <strain evidence="3">DSM 12680 / TGB-C1</strain>
    </source>
</reference>
<dbReference type="eggNOG" id="ENOG5030VCZ">
    <property type="taxonomic scope" value="Bacteria"/>
</dbReference>
<dbReference type="InterPro" id="IPR014198">
    <property type="entry name" value="Spore_III_AB"/>
</dbReference>
<name>D7CKG4_SYNLT</name>
<gene>
    <name evidence="2" type="ordered locus">Slip_0415</name>
</gene>
<dbReference type="Proteomes" id="UP000000378">
    <property type="component" value="Chromosome"/>
</dbReference>
<keyword evidence="1" id="KW-0812">Transmembrane</keyword>
<feature type="transmembrane region" description="Helical" evidence="1">
    <location>
        <begin position="159"/>
        <end position="175"/>
    </location>
</feature>
<dbReference type="Pfam" id="PF09548">
    <property type="entry name" value="Spore_III_AB"/>
    <property type="match status" value="1"/>
</dbReference>
<dbReference type="EMBL" id="CP002048">
    <property type="protein sequence ID" value="ADI01199.1"/>
    <property type="molecule type" value="Genomic_DNA"/>
</dbReference>
<evidence type="ECO:0000313" key="2">
    <source>
        <dbReference type="EMBL" id="ADI01199.1"/>
    </source>
</evidence>